<proteinExistence type="predicted"/>
<evidence type="ECO:0000256" key="2">
    <source>
        <dbReference type="SAM" id="Phobius"/>
    </source>
</evidence>
<keyword evidence="4" id="KW-1185">Reference proteome</keyword>
<keyword evidence="2" id="KW-1133">Transmembrane helix</keyword>
<keyword evidence="1" id="KW-0175">Coiled coil</keyword>
<evidence type="ECO:0000313" key="3">
    <source>
        <dbReference type="EMBL" id="CAG8644055.1"/>
    </source>
</evidence>
<dbReference type="AlphaFoldDB" id="A0A9N9DKD7"/>
<keyword evidence="2" id="KW-0812">Transmembrane</keyword>
<keyword evidence="2" id="KW-0472">Membrane</keyword>
<accession>A0A9N9DKD7</accession>
<evidence type="ECO:0000256" key="1">
    <source>
        <dbReference type="SAM" id="Coils"/>
    </source>
</evidence>
<comment type="caution">
    <text evidence="3">The sequence shown here is derived from an EMBL/GenBank/DDBJ whole genome shotgun (WGS) entry which is preliminary data.</text>
</comment>
<dbReference type="EMBL" id="CAJVPV010009665">
    <property type="protein sequence ID" value="CAG8644055.1"/>
    <property type="molecule type" value="Genomic_DNA"/>
</dbReference>
<protein>
    <submittedName>
        <fullName evidence="3">15129_t:CDS:1</fullName>
    </submittedName>
</protein>
<feature type="transmembrane region" description="Helical" evidence="2">
    <location>
        <begin position="247"/>
        <end position="264"/>
    </location>
</feature>
<feature type="coiled-coil region" evidence="1">
    <location>
        <begin position="191"/>
        <end position="218"/>
    </location>
</feature>
<reference evidence="3" key="1">
    <citation type="submission" date="2021-06" db="EMBL/GenBank/DDBJ databases">
        <authorList>
            <person name="Kallberg Y."/>
            <person name="Tangrot J."/>
            <person name="Rosling A."/>
        </authorList>
    </citation>
    <scope>NUCLEOTIDE SEQUENCE</scope>
    <source>
        <strain evidence="3">CL551</strain>
    </source>
</reference>
<dbReference type="Proteomes" id="UP000789342">
    <property type="component" value="Unassembled WGS sequence"/>
</dbReference>
<organism evidence="3 4">
    <name type="scientific">Acaulospora morrowiae</name>
    <dbReference type="NCBI Taxonomy" id="94023"/>
    <lineage>
        <taxon>Eukaryota</taxon>
        <taxon>Fungi</taxon>
        <taxon>Fungi incertae sedis</taxon>
        <taxon>Mucoromycota</taxon>
        <taxon>Glomeromycotina</taxon>
        <taxon>Glomeromycetes</taxon>
        <taxon>Diversisporales</taxon>
        <taxon>Acaulosporaceae</taxon>
        <taxon>Acaulospora</taxon>
    </lineage>
</organism>
<evidence type="ECO:0000313" key="4">
    <source>
        <dbReference type="Proteomes" id="UP000789342"/>
    </source>
</evidence>
<feature type="transmembrane region" description="Helical" evidence="2">
    <location>
        <begin position="222"/>
        <end position="241"/>
    </location>
</feature>
<dbReference type="Gene3D" id="1.20.1170.10">
    <property type="match status" value="1"/>
</dbReference>
<gene>
    <name evidence="3" type="ORF">AMORRO_LOCUS9654</name>
</gene>
<dbReference type="OrthoDB" id="5099888at2759"/>
<name>A0A9N9DKD7_9GLOM</name>
<sequence length="367" mass="42529">MRHTRLVDLENLPTGVNDLRETFSNLNDIISNEVTEEEIKEFINIAKSIDEDTLNEAAFNEINELTKLYIRIEEKSQQIYENLGKIDGYDLDDEKRWAPEWDKLCRRYKDLIINSKRNAATLSTFAKNLVIKLLPILKNNNVSDEQKEKLINRIKESINNNIEKAKKNYLDFNQYTRDVIAFKSTYDSWAQTKIDKKIENLEAEINKLKEEISYYDDNIHKIAFNNSIFFFGIATVAIALLAPSVTLGAIVGTVAVYGCSYAALKMKISGMKSKLGEKQKELVMAQEVSELSKQIIEPLNEFSRITKIVYMIWEAVIRCLDYFLNNSDYDLFFKNLPGEFESLVKYWIVLAKCLDRYVAELTKVNLE</sequence>